<protein>
    <submittedName>
        <fullName evidence="1">Uncharacterized protein</fullName>
    </submittedName>
</protein>
<organism evidence="1 2">
    <name type="scientific">Mycobacterium tuberculosis</name>
    <dbReference type="NCBI Taxonomy" id="1773"/>
    <lineage>
        <taxon>Bacteria</taxon>
        <taxon>Bacillati</taxon>
        <taxon>Actinomycetota</taxon>
        <taxon>Actinomycetes</taxon>
        <taxon>Mycobacteriales</taxon>
        <taxon>Mycobacteriaceae</taxon>
        <taxon>Mycobacterium</taxon>
        <taxon>Mycobacterium tuberculosis complex</taxon>
    </lineage>
</organism>
<reference evidence="1 2" key="1">
    <citation type="submission" date="2015-03" db="EMBL/GenBank/DDBJ databases">
        <authorList>
            <consortium name="Pathogen Informatics"/>
        </authorList>
    </citation>
    <scope>NUCLEOTIDE SEQUENCE [LARGE SCALE GENOMIC DNA]</scope>
    <source>
        <strain evidence="1 2">Bir 172</strain>
    </source>
</reference>
<accession>A0A655DES7</accession>
<sequence length="43" mass="4487">MPGRMALGWGMGPIRWELTSVPALSARYGGAPVKHSCSTQASA</sequence>
<name>A0A655DES7_MYCTX</name>
<proteinExistence type="predicted"/>
<evidence type="ECO:0000313" key="2">
    <source>
        <dbReference type="Proteomes" id="UP000048948"/>
    </source>
</evidence>
<dbReference type="AlphaFoldDB" id="A0A655DES7"/>
<dbReference type="Proteomes" id="UP000048948">
    <property type="component" value="Unassembled WGS sequence"/>
</dbReference>
<evidence type="ECO:0000313" key="1">
    <source>
        <dbReference type="EMBL" id="CKU09478.1"/>
    </source>
</evidence>
<dbReference type="EMBL" id="CNGE01001391">
    <property type="protein sequence ID" value="CKU09478.1"/>
    <property type="molecule type" value="Genomic_DNA"/>
</dbReference>
<gene>
    <name evidence="1" type="ORF">ERS027646_04478</name>
</gene>